<dbReference type="AlphaFoldDB" id="A0A316WX99"/>
<evidence type="ECO:0000313" key="2">
    <source>
        <dbReference type="EMBL" id="PWN63728.1"/>
    </source>
</evidence>
<comment type="caution">
    <text evidence="2">The sequence shown here is derived from an EMBL/GenBank/DDBJ whole genome shotgun (WGS) entry which is preliminary data.</text>
</comment>
<reference evidence="2 3" key="1">
    <citation type="submission" date="2018-04" db="EMBL/GenBank/DDBJ databases">
        <title>Chryseobacterium oncorhynchi 701B-08T from rainbow trout, and Chryseobacterium viscerum 687B-08T from diseased fish.</title>
        <authorList>
            <person name="Jeong J.-J."/>
            <person name="Lee Y.J."/>
            <person name="Pathiraja D."/>
            <person name="Park B."/>
            <person name="Choi I.-G."/>
            <person name="Kim K.D."/>
        </authorList>
    </citation>
    <scope>NUCLEOTIDE SEQUENCE [LARGE SCALE GENOMIC DNA]</scope>
    <source>
        <strain evidence="2 3">687B-08</strain>
    </source>
</reference>
<keyword evidence="1" id="KW-0472">Membrane</keyword>
<keyword evidence="1" id="KW-0812">Transmembrane</keyword>
<name>A0A316WX99_9FLAO</name>
<evidence type="ECO:0000256" key="1">
    <source>
        <dbReference type="SAM" id="Phobius"/>
    </source>
</evidence>
<dbReference type="EMBL" id="PPEG02000002">
    <property type="protein sequence ID" value="PWN63728.1"/>
    <property type="molecule type" value="Genomic_DNA"/>
</dbReference>
<gene>
    <name evidence="2" type="ORF">C1634_003780</name>
</gene>
<keyword evidence="1" id="KW-1133">Transmembrane helix</keyword>
<dbReference type="Proteomes" id="UP000236413">
    <property type="component" value="Unassembled WGS sequence"/>
</dbReference>
<feature type="transmembrane region" description="Helical" evidence="1">
    <location>
        <begin position="61"/>
        <end position="79"/>
    </location>
</feature>
<organism evidence="2 3">
    <name type="scientific">Chryseobacterium viscerum</name>
    <dbReference type="NCBI Taxonomy" id="1037377"/>
    <lineage>
        <taxon>Bacteria</taxon>
        <taxon>Pseudomonadati</taxon>
        <taxon>Bacteroidota</taxon>
        <taxon>Flavobacteriia</taxon>
        <taxon>Flavobacteriales</taxon>
        <taxon>Weeksellaceae</taxon>
        <taxon>Chryseobacterium group</taxon>
        <taxon>Chryseobacterium</taxon>
    </lineage>
</organism>
<sequence length="198" mass="23423">MRSLKKLKITESIQSKKLVFEESSYDKFDTISIYFGFSVLAVATLFFLKDLTFSLNSGLEQFILTCLLIFSLYVLYCKFTEKHLKQITFTIHKEEAKKRILEYGKKHHYRISKISGNLIFLNEPCDIYSPGKDYEQTTIVFFKDNTILYTFIKEGSRSNFPVLFSKYLTKMDFKKILRSDYIEPVKRTTYFNSFFHGL</sequence>
<accession>A0A316WX99</accession>
<protein>
    <submittedName>
        <fullName evidence="2">Uncharacterized protein</fullName>
    </submittedName>
</protein>
<proteinExistence type="predicted"/>
<feature type="transmembrane region" description="Helical" evidence="1">
    <location>
        <begin position="31"/>
        <end position="49"/>
    </location>
</feature>
<evidence type="ECO:0000313" key="3">
    <source>
        <dbReference type="Proteomes" id="UP000236413"/>
    </source>
</evidence>